<evidence type="ECO:0000313" key="1">
    <source>
        <dbReference type="EMBL" id="RMQ16901.1"/>
    </source>
</evidence>
<name>A0AB74B394_PSESG</name>
<organism evidence="1 2">
    <name type="scientific">Pseudomonas savastanoi pv. glycinea</name>
    <name type="common">Pseudomonas syringae pv. glycinea</name>
    <dbReference type="NCBI Taxonomy" id="318"/>
    <lineage>
        <taxon>Bacteria</taxon>
        <taxon>Pseudomonadati</taxon>
        <taxon>Pseudomonadota</taxon>
        <taxon>Gammaproteobacteria</taxon>
        <taxon>Pseudomonadales</taxon>
        <taxon>Pseudomonadaceae</taxon>
        <taxon>Pseudomonas</taxon>
    </lineage>
</organism>
<protein>
    <submittedName>
        <fullName evidence="1">Uncharacterized protein</fullName>
    </submittedName>
</protein>
<evidence type="ECO:0000313" key="2">
    <source>
        <dbReference type="Proteomes" id="UP000272471"/>
    </source>
</evidence>
<reference evidence="1 2" key="1">
    <citation type="submission" date="2018-08" db="EMBL/GenBank/DDBJ databases">
        <title>Recombination of ecologically and evolutionarily significant loci maintains genetic cohesion in the Pseudomonas syringae species complex.</title>
        <authorList>
            <person name="Dillon M."/>
            <person name="Thakur S."/>
            <person name="Almeida R.N.D."/>
            <person name="Weir B.S."/>
            <person name="Guttman D.S."/>
        </authorList>
    </citation>
    <scope>NUCLEOTIDE SEQUENCE [LARGE SCALE GENOMIC DNA]</scope>
    <source>
        <strain evidence="1 2">ICMP 4182</strain>
    </source>
</reference>
<gene>
    <name evidence="1" type="ORF">ALQ11_200055</name>
</gene>
<dbReference type="AlphaFoldDB" id="A0AB74B394"/>
<sequence>MTTTNNDNDNAFPLCGVPKGYPLWHVDWLRKRRSSFL</sequence>
<comment type="caution">
    <text evidence="1">The sequence shown here is derived from an EMBL/GenBank/DDBJ whole genome shotgun (WGS) entry which is preliminary data.</text>
</comment>
<dbReference type="EMBL" id="RBQX01000149">
    <property type="protein sequence ID" value="RMQ16901.1"/>
    <property type="molecule type" value="Genomic_DNA"/>
</dbReference>
<accession>A0AB74B394</accession>
<dbReference type="Proteomes" id="UP000272471">
    <property type="component" value="Unassembled WGS sequence"/>
</dbReference>
<proteinExistence type="predicted"/>